<sequence length="54" mass="6287">KNYLIQLAIKVLCLWKELTPHIKFMTPGTDLCEICELLKAQIRSTNNDNEKELI</sequence>
<feature type="non-terminal residue" evidence="1">
    <location>
        <position position="1"/>
    </location>
</feature>
<organism evidence="1 2">
    <name type="scientific">Cetraspora pellucida</name>
    <dbReference type="NCBI Taxonomy" id="1433469"/>
    <lineage>
        <taxon>Eukaryota</taxon>
        <taxon>Fungi</taxon>
        <taxon>Fungi incertae sedis</taxon>
        <taxon>Mucoromycota</taxon>
        <taxon>Glomeromycotina</taxon>
        <taxon>Glomeromycetes</taxon>
        <taxon>Diversisporales</taxon>
        <taxon>Gigasporaceae</taxon>
        <taxon>Cetraspora</taxon>
    </lineage>
</organism>
<keyword evidence="2" id="KW-1185">Reference proteome</keyword>
<evidence type="ECO:0000313" key="1">
    <source>
        <dbReference type="EMBL" id="CAG8811714.1"/>
    </source>
</evidence>
<proteinExistence type="predicted"/>
<dbReference type="EMBL" id="CAJVQA010039139">
    <property type="protein sequence ID" value="CAG8811714.1"/>
    <property type="molecule type" value="Genomic_DNA"/>
</dbReference>
<name>A0A9N9K7Z7_9GLOM</name>
<comment type="caution">
    <text evidence="1">The sequence shown here is derived from an EMBL/GenBank/DDBJ whole genome shotgun (WGS) entry which is preliminary data.</text>
</comment>
<protein>
    <submittedName>
        <fullName evidence="1">12048_t:CDS:1</fullName>
    </submittedName>
</protein>
<accession>A0A9N9K7Z7</accession>
<reference evidence="1" key="1">
    <citation type="submission" date="2021-06" db="EMBL/GenBank/DDBJ databases">
        <authorList>
            <person name="Kallberg Y."/>
            <person name="Tangrot J."/>
            <person name="Rosling A."/>
        </authorList>
    </citation>
    <scope>NUCLEOTIDE SEQUENCE</scope>
    <source>
        <strain evidence="1">FL966</strain>
    </source>
</reference>
<dbReference type="AlphaFoldDB" id="A0A9N9K7Z7"/>
<evidence type="ECO:0000313" key="2">
    <source>
        <dbReference type="Proteomes" id="UP000789759"/>
    </source>
</evidence>
<gene>
    <name evidence="1" type="ORF">CPELLU_LOCUS18719</name>
</gene>
<dbReference type="Proteomes" id="UP000789759">
    <property type="component" value="Unassembled WGS sequence"/>
</dbReference>
<dbReference type="OrthoDB" id="2436989at2759"/>